<evidence type="ECO:0000259" key="18">
    <source>
        <dbReference type="PROSITE" id="PS50280"/>
    </source>
</evidence>
<keyword evidence="5 22" id="KW-0489">Methyltransferase</keyword>
<comment type="subcellular location">
    <subcellularLocation>
        <location evidence="2">Chromosome</location>
    </subcellularLocation>
    <subcellularLocation>
        <location evidence="1">Nucleus</location>
    </subcellularLocation>
</comment>
<evidence type="ECO:0000259" key="21">
    <source>
        <dbReference type="PROSITE" id="PS51215"/>
    </source>
</evidence>
<feature type="compositionally biased region" description="Acidic residues" evidence="15">
    <location>
        <begin position="72"/>
        <end position="83"/>
    </location>
</feature>
<reference evidence="22" key="1">
    <citation type="submission" date="2018-11" db="EMBL/GenBank/DDBJ databases">
        <authorList>
            <person name="Kim M.-S."/>
            <person name="Lee Y.-H."/>
            <person name="Lee J.-S."/>
        </authorList>
    </citation>
    <scope>NUCLEOTIDE SEQUENCE</scope>
</reference>
<keyword evidence="4" id="KW-0597">Phosphoprotein</keyword>
<dbReference type="CDD" id="cd15564">
    <property type="entry name" value="PHD1_NSD"/>
    <property type="match status" value="1"/>
</dbReference>
<feature type="domain" description="Post-SET" evidence="20">
    <location>
        <begin position="700"/>
        <end position="716"/>
    </location>
</feature>
<name>A0A4Y6ETS2_9BILA</name>
<protein>
    <submittedName>
        <fullName evidence="22">Histone-lysine N-methyltransferase NSD2-like protein</fullName>
    </submittedName>
</protein>
<dbReference type="PROSITE" id="PS51215">
    <property type="entry name" value="AWS"/>
    <property type="match status" value="1"/>
</dbReference>
<dbReference type="PROSITE" id="PS50280">
    <property type="entry name" value="SET"/>
    <property type="match status" value="1"/>
</dbReference>
<dbReference type="SMART" id="SM00249">
    <property type="entry name" value="PHD"/>
    <property type="match status" value="3"/>
</dbReference>
<feature type="region of interest" description="Disordered" evidence="15">
    <location>
        <begin position="1"/>
        <end position="25"/>
    </location>
</feature>
<keyword evidence="11" id="KW-0862">Zinc</keyword>
<evidence type="ECO:0000256" key="10">
    <source>
        <dbReference type="ARBA" id="ARBA00022771"/>
    </source>
</evidence>
<feature type="domain" description="PWWP" evidence="19">
    <location>
        <begin position="394"/>
        <end position="456"/>
    </location>
</feature>
<keyword evidence="8" id="KW-0479">Metal-binding</keyword>
<evidence type="ECO:0000259" key="16">
    <source>
        <dbReference type="PROSITE" id="PS50016"/>
    </source>
</evidence>
<dbReference type="Gene3D" id="2.170.270.10">
    <property type="entry name" value="SET domain"/>
    <property type="match status" value="1"/>
</dbReference>
<dbReference type="InterPro" id="IPR001841">
    <property type="entry name" value="Znf_RING"/>
</dbReference>
<keyword evidence="10 14" id="KW-0863">Zinc-finger</keyword>
<dbReference type="InterPro" id="IPR006560">
    <property type="entry name" value="AWS_dom"/>
</dbReference>
<dbReference type="InterPro" id="IPR003616">
    <property type="entry name" value="Post-SET_dom"/>
</dbReference>
<sequence>MVKHKQNKEETTIPRVIQSSRPKSISTAVTSISSSISELVKNTHTKIKQEPKRSRKSLPNIKIKKRKNSESEDRDDSSNEDDLSDKITISNGFSKNDSNEEIDLEYAKLESPNQPFKKENICSVCEMPNSLIDCQGNCQQSFHLDCIGLMKLPSDPFLCEECQNDSHMCFLCKKSPSKENNLLTFKCCHSSCGKYFHFDCIKESRLFEKEEVDSNKEEFMCPAHHCRTCYLEQGMEMSQARKGRLIKCFRCPLSYHYGEHCPPAGSIMLNSNYIICPAHFRPLKNNRGHVRLNVTWCFSCCKKDDLIGCNQCPAAYHTKCLENLNKSNSFDEKVSNDEPSSPASSKIKLDQLSPLSNSSSGTNGTSITLSSGKSHQIESNWTCEDCLLGKKPLNGQIIWAKVGIYRWWPAQICEPKYLPENLRDRPNQVGEFPVKFFGTNDFYWLTVGRCFSFAEEDESQKPTGLSNKLTNAFNIGVKQAKLAFEQVEKLKKGRIAKEVKKPEFQMIKSNRPVGNVVVNKCRLDEISRCECNSESPAPCSSDRTCLNRMLNHECHPSVCLAGDRCMNQRFVKKLYPKQEPFFTGSRGWGLRSLIDIKKGEFVNEYVGELITKEECKRRLDMANKNGITNFYYLTIDSNRIIDAGPKGNISRFANHSCEPNMETQKWVVNGNIRIGLFALVDIPAFTELTFNYNLDCLSNEKAICKCGSKNCSGFIGARPKNSSSDARVSRSNTSIKSETSSESSASEEIKNSKKRKLNDAKKERLSICLPKANGSLPKKRAMSLSSNEIKKLEDKLPSSNDSEEAKNIIEDLNIKKELS</sequence>
<feature type="compositionally biased region" description="Low complexity" evidence="15">
    <location>
        <begin position="731"/>
        <end position="746"/>
    </location>
</feature>
<dbReference type="InterPro" id="IPR001965">
    <property type="entry name" value="Znf_PHD"/>
</dbReference>
<dbReference type="GO" id="GO:0005694">
    <property type="term" value="C:chromosome"/>
    <property type="evidence" value="ECO:0007669"/>
    <property type="project" value="UniProtKB-SubCell"/>
</dbReference>
<dbReference type="InterPro" id="IPR055198">
    <property type="entry name" value="NSD_PHD"/>
</dbReference>
<dbReference type="AlphaFoldDB" id="A0A4Y6ETS2"/>
<dbReference type="SUPFAM" id="SSF82199">
    <property type="entry name" value="SET domain"/>
    <property type="match status" value="1"/>
</dbReference>
<dbReference type="EMBL" id="MK234822">
    <property type="protein sequence ID" value="QDF21446.1"/>
    <property type="molecule type" value="mRNA"/>
</dbReference>
<feature type="region of interest" description="Disordered" evidence="15">
    <location>
        <begin position="770"/>
        <end position="804"/>
    </location>
</feature>
<proteinExistence type="evidence at transcript level"/>
<evidence type="ECO:0000313" key="22">
    <source>
        <dbReference type="EMBL" id="QDF21446.1"/>
    </source>
</evidence>
<keyword evidence="3" id="KW-0158">Chromosome</keyword>
<feature type="compositionally biased region" description="Basic and acidic residues" evidence="15">
    <location>
        <begin position="747"/>
        <end position="758"/>
    </location>
</feature>
<dbReference type="Pfam" id="PF00855">
    <property type="entry name" value="PWWP"/>
    <property type="match status" value="1"/>
</dbReference>
<evidence type="ECO:0000256" key="7">
    <source>
        <dbReference type="ARBA" id="ARBA00022691"/>
    </source>
</evidence>
<dbReference type="InterPro" id="IPR055197">
    <property type="entry name" value="PHDvar_NSD"/>
</dbReference>
<dbReference type="PROSITE" id="PS50812">
    <property type="entry name" value="PWWP"/>
    <property type="match status" value="1"/>
</dbReference>
<dbReference type="Pfam" id="PF22908">
    <property type="entry name" value="PHD_NSD"/>
    <property type="match status" value="1"/>
</dbReference>
<dbReference type="SMART" id="SM00317">
    <property type="entry name" value="SET"/>
    <property type="match status" value="1"/>
</dbReference>
<evidence type="ECO:0000256" key="14">
    <source>
        <dbReference type="PROSITE-ProRule" id="PRU00175"/>
    </source>
</evidence>
<accession>A0A4Y6ETS2</accession>
<dbReference type="PROSITE" id="PS50868">
    <property type="entry name" value="POST_SET"/>
    <property type="match status" value="1"/>
</dbReference>
<evidence type="ECO:0000256" key="11">
    <source>
        <dbReference type="ARBA" id="ARBA00022833"/>
    </source>
</evidence>
<dbReference type="InterPro" id="IPR011011">
    <property type="entry name" value="Znf_FYVE_PHD"/>
</dbReference>
<organism evidence="22">
    <name type="scientific">Brachionus koreanus</name>
    <dbReference type="NCBI Taxonomy" id="1199090"/>
    <lineage>
        <taxon>Eukaryota</taxon>
        <taxon>Metazoa</taxon>
        <taxon>Spiralia</taxon>
        <taxon>Gnathifera</taxon>
        <taxon>Rotifera</taxon>
        <taxon>Eurotatoria</taxon>
        <taxon>Monogononta</taxon>
        <taxon>Pseudotrocha</taxon>
        <taxon>Ploima</taxon>
        <taxon>Brachionidae</taxon>
        <taxon>Brachionus</taxon>
    </lineage>
</organism>
<keyword evidence="13" id="KW-0539">Nucleus</keyword>
<dbReference type="InterPro" id="IPR019786">
    <property type="entry name" value="Zinc_finger_PHD-type_CS"/>
</dbReference>
<dbReference type="CDD" id="cd15566">
    <property type="entry name" value="PHD3_NSD"/>
    <property type="match status" value="1"/>
</dbReference>
<evidence type="ECO:0000259" key="17">
    <source>
        <dbReference type="PROSITE" id="PS50089"/>
    </source>
</evidence>
<feature type="domain" description="AWS" evidence="21">
    <location>
        <begin position="524"/>
        <end position="574"/>
    </location>
</feature>
<evidence type="ECO:0000256" key="8">
    <source>
        <dbReference type="ARBA" id="ARBA00022723"/>
    </source>
</evidence>
<dbReference type="GO" id="GO:0005634">
    <property type="term" value="C:nucleus"/>
    <property type="evidence" value="ECO:0007669"/>
    <property type="project" value="UniProtKB-SubCell"/>
</dbReference>
<dbReference type="InterPro" id="IPR046341">
    <property type="entry name" value="SET_dom_sf"/>
</dbReference>
<dbReference type="SUPFAM" id="SSF63748">
    <property type="entry name" value="Tudor/PWWP/MBT"/>
    <property type="match status" value="1"/>
</dbReference>
<dbReference type="SMART" id="SM00508">
    <property type="entry name" value="PostSET"/>
    <property type="match status" value="1"/>
</dbReference>
<dbReference type="Pfam" id="PF23011">
    <property type="entry name" value="PHD-1st_NSD"/>
    <property type="match status" value="1"/>
</dbReference>
<evidence type="ECO:0000256" key="13">
    <source>
        <dbReference type="ARBA" id="ARBA00023242"/>
    </source>
</evidence>
<feature type="domain" description="RING-type" evidence="17">
    <location>
        <begin position="169"/>
        <end position="225"/>
    </location>
</feature>
<keyword evidence="12" id="KW-0156">Chromatin regulator</keyword>
<feature type="domain" description="SET" evidence="18">
    <location>
        <begin position="576"/>
        <end position="693"/>
    </location>
</feature>
<evidence type="ECO:0000259" key="20">
    <source>
        <dbReference type="PROSITE" id="PS50868"/>
    </source>
</evidence>
<evidence type="ECO:0000256" key="2">
    <source>
        <dbReference type="ARBA" id="ARBA00004286"/>
    </source>
</evidence>
<dbReference type="CDD" id="cd19173">
    <property type="entry name" value="SET_NSD"/>
    <property type="match status" value="1"/>
</dbReference>
<dbReference type="GO" id="GO:0016279">
    <property type="term" value="F:protein-lysine N-methyltransferase activity"/>
    <property type="evidence" value="ECO:0007669"/>
    <property type="project" value="UniProtKB-ARBA"/>
</dbReference>
<evidence type="ECO:0000256" key="15">
    <source>
        <dbReference type="SAM" id="MobiDB-lite"/>
    </source>
</evidence>
<dbReference type="Pfam" id="PF17907">
    <property type="entry name" value="AWS"/>
    <property type="match status" value="1"/>
</dbReference>
<dbReference type="PROSITE" id="PS50016">
    <property type="entry name" value="ZF_PHD_2"/>
    <property type="match status" value="1"/>
</dbReference>
<dbReference type="InterPro" id="IPR001214">
    <property type="entry name" value="SET_dom"/>
</dbReference>
<dbReference type="CDD" id="cd05838">
    <property type="entry name" value="PWWP_NSD_rpt2"/>
    <property type="match status" value="1"/>
</dbReference>
<evidence type="ECO:0000256" key="1">
    <source>
        <dbReference type="ARBA" id="ARBA00004123"/>
    </source>
</evidence>
<dbReference type="PROSITE" id="PS50089">
    <property type="entry name" value="ZF_RING_2"/>
    <property type="match status" value="1"/>
</dbReference>
<evidence type="ECO:0000256" key="12">
    <source>
        <dbReference type="ARBA" id="ARBA00022853"/>
    </source>
</evidence>
<feature type="compositionally biased region" description="Polar residues" evidence="15">
    <location>
        <begin position="720"/>
        <end position="730"/>
    </location>
</feature>
<dbReference type="InterPro" id="IPR059153">
    <property type="entry name" value="NSD_PHD-1st"/>
</dbReference>
<evidence type="ECO:0000259" key="19">
    <source>
        <dbReference type="PROSITE" id="PS50812"/>
    </source>
</evidence>
<dbReference type="PROSITE" id="PS01359">
    <property type="entry name" value="ZF_PHD_1"/>
    <property type="match status" value="1"/>
</dbReference>
<dbReference type="Pfam" id="PF00856">
    <property type="entry name" value="SET"/>
    <property type="match status" value="1"/>
</dbReference>
<evidence type="ECO:0000256" key="3">
    <source>
        <dbReference type="ARBA" id="ARBA00022454"/>
    </source>
</evidence>
<feature type="region of interest" description="Disordered" evidence="15">
    <location>
        <begin position="40"/>
        <end position="94"/>
    </location>
</feature>
<dbReference type="InterPro" id="IPR019787">
    <property type="entry name" value="Znf_PHD-finger"/>
</dbReference>
<evidence type="ECO:0000256" key="9">
    <source>
        <dbReference type="ARBA" id="ARBA00022737"/>
    </source>
</evidence>
<dbReference type="InterPro" id="IPR013083">
    <property type="entry name" value="Znf_RING/FYVE/PHD"/>
</dbReference>
<dbReference type="GO" id="GO:0140938">
    <property type="term" value="F:histone H3 methyltransferase activity"/>
    <property type="evidence" value="ECO:0007669"/>
    <property type="project" value="UniProtKB-ARBA"/>
</dbReference>
<dbReference type="SMART" id="SM00570">
    <property type="entry name" value="AWS"/>
    <property type="match status" value="1"/>
</dbReference>
<dbReference type="InterPro" id="IPR050777">
    <property type="entry name" value="SET2_Histone-Lys_MeTrsfase"/>
</dbReference>
<dbReference type="PANTHER" id="PTHR22884">
    <property type="entry name" value="SET DOMAIN PROTEINS"/>
    <property type="match status" value="1"/>
</dbReference>
<evidence type="ECO:0000256" key="5">
    <source>
        <dbReference type="ARBA" id="ARBA00022603"/>
    </source>
</evidence>
<feature type="region of interest" description="Disordered" evidence="15">
    <location>
        <begin position="352"/>
        <end position="371"/>
    </location>
</feature>
<dbReference type="InterPro" id="IPR000313">
    <property type="entry name" value="PWWP_dom"/>
</dbReference>
<dbReference type="SUPFAM" id="SSF57903">
    <property type="entry name" value="FYVE/PHD zinc finger"/>
    <property type="match status" value="2"/>
</dbReference>
<keyword evidence="7" id="KW-0949">S-adenosyl-L-methionine</keyword>
<dbReference type="GO" id="GO:0008270">
    <property type="term" value="F:zinc ion binding"/>
    <property type="evidence" value="ECO:0007669"/>
    <property type="project" value="UniProtKB-KW"/>
</dbReference>
<evidence type="ECO:0000256" key="6">
    <source>
        <dbReference type="ARBA" id="ARBA00022679"/>
    </source>
</evidence>
<evidence type="ECO:0000256" key="4">
    <source>
        <dbReference type="ARBA" id="ARBA00022553"/>
    </source>
</evidence>
<keyword evidence="9" id="KW-0677">Repeat</keyword>
<dbReference type="CDD" id="cd15565">
    <property type="entry name" value="PHD2_NSD"/>
    <property type="match status" value="1"/>
</dbReference>
<dbReference type="Gene3D" id="2.30.30.140">
    <property type="match status" value="1"/>
</dbReference>
<dbReference type="Pfam" id="PF23004">
    <property type="entry name" value="PHDvar_NSD"/>
    <property type="match status" value="1"/>
</dbReference>
<dbReference type="SMART" id="SM00293">
    <property type="entry name" value="PWWP"/>
    <property type="match status" value="1"/>
</dbReference>
<dbReference type="Gene3D" id="3.30.40.10">
    <property type="entry name" value="Zinc/RING finger domain, C3HC4 (zinc finger)"/>
    <property type="match status" value="3"/>
</dbReference>
<dbReference type="GO" id="GO:0032259">
    <property type="term" value="P:methylation"/>
    <property type="evidence" value="ECO:0007669"/>
    <property type="project" value="UniProtKB-KW"/>
</dbReference>
<feature type="region of interest" description="Disordered" evidence="15">
    <location>
        <begin position="719"/>
        <end position="758"/>
    </location>
</feature>
<feature type="domain" description="PHD-type" evidence="16">
    <location>
        <begin position="119"/>
        <end position="165"/>
    </location>
</feature>
<keyword evidence="6 22" id="KW-0808">Transferase</keyword>